<evidence type="ECO:0000256" key="2">
    <source>
        <dbReference type="SAM" id="Phobius"/>
    </source>
</evidence>
<keyword evidence="2" id="KW-1133">Transmembrane helix</keyword>
<evidence type="ECO:0000313" key="4">
    <source>
        <dbReference type="Proteomes" id="UP001417504"/>
    </source>
</evidence>
<sequence>MDGQHLITCHSMLSHNQQTKKKKMSSLSSGSLISPFISLFHTLLIIWLSFISPPLSIFNLSLSTSPSLTILVLSFGLPLLSHIQPSPSAPTITTTPATYLNQDSRGDSHGTPSTRGVGIGIAAGPGLSTSAIDKKGKGKDLS</sequence>
<keyword evidence="4" id="KW-1185">Reference proteome</keyword>
<feature type="compositionally biased region" description="Basic and acidic residues" evidence="1">
    <location>
        <begin position="132"/>
        <end position="142"/>
    </location>
</feature>
<dbReference type="AlphaFoldDB" id="A0AAP0JQ52"/>
<feature type="transmembrane region" description="Helical" evidence="2">
    <location>
        <begin position="30"/>
        <end position="51"/>
    </location>
</feature>
<dbReference type="EMBL" id="JBBNAE010000003">
    <property type="protein sequence ID" value="KAK9136922.1"/>
    <property type="molecule type" value="Genomic_DNA"/>
</dbReference>
<proteinExistence type="predicted"/>
<organism evidence="3 4">
    <name type="scientific">Stephania japonica</name>
    <dbReference type="NCBI Taxonomy" id="461633"/>
    <lineage>
        <taxon>Eukaryota</taxon>
        <taxon>Viridiplantae</taxon>
        <taxon>Streptophyta</taxon>
        <taxon>Embryophyta</taxon>
        <taxon>Tracheophyta</taxon>
        <taxon>Spermatophyta</taxon>
        <taxon>Magnoliopsida</taxon>
        <taxon>Ranunculales</taxon>
        <taxon>Menispermaceae</taxon>
        <taxon>Menispermoideae</taxon>
        <taxon>Cissampelideae</taxon>
        <taxon>Stephania</taxon>
    </lineage>
</organism>
<evidence type="ECO:0000256" key="1">
    <source>
        <dbReference type="SAM" id="MobiDB-lite"/>
    </source>
</evidence>
<evidence type="ECO:0000313" key="3">
    <source>
        <dbReference type="EMBL" id="KAK9136922.1"/>
    </source>
</evidence>
<comment type="caution">
    <text evidence="3">The sequence shown here is derived from an EMBL/GenBank/DDBJ whole genome shotgun (WGS) entry which is preliminary data.</text>
</comment>
<reference evidence="3 4" key="1">
    <citation type="submission" date="2024-01" db="EMBL/GenBank/DDBJ databases">
        <title>Genome assemblies of Stephania.</title>
        <authorList>
            <person name="Yang L."/>
        </authorList>
    </citation>
    <scope>NUCLEOTIDE SEQUENCE [LARGE SCALE GENOMIC DNA]</scope>
    <source>
        <strain evidence="3">QJT</strain>
        <tissue evidence="3">Leaf</tissue>
    </source>
</reference>
<protein>
    <recommendedName>
        <fullName evidence="5">Transmembrane protein</fullName>
    </recommendedName>
</protein>
<name>A0AAP0JQ52_9MAGN</name>
<gene>
    <name evidence="3" type="ORF">Sjap_007516</name>
</gene>
<evidence type="ECO:0008006" key="5">
    <source>
        <dbReference type="Google" id="ProtNLM"/>
    </source>
</evidence>
<feature type="region of interest" description="Disordered" evidence="1">
    <location>
        <begin position="91"/>
        <end position="142"/>
    </location>
</feature>
<dbReference type="Proteomes" id="UP001417504">
    <property type="component" value="Unassembled WGS sequence"/>
</dbReference>
<keyword evidence="2" id="KW-0812">Transmembrane</keyword>
<accession>A0AAP0JQ52</accession>
<keyword evidence="2" id="KW-0472">Membrane</keyword>